<dbReference type="EMBL" id="LFZO01000139">
    <property type="protein sequence ID" value="KXT12799.1"/>
    <property type="molecule type" value="Genomic_DNA"/>
</dbReference>
<evidence type="ECO:0000313" key="3">
    <source>
        <dbReference type="Proteomes" id="UP000073492"/>
    </source>
</evidence>
<evidence type="ECO:0000313" key="2">
    <source>
        <dbReference type="EMBL" id="KXT12798.1"/>
    </source>
</evidence>
<reference evidence="2 3" key="1">
    <citation type="submission" date="2015-07" db="EMBL/GenBank/DDBJ databases">
        <title>Comparative genomics of the Sigatoka disease complex on banana suggests a link between parallel evolutionary changes in Pseudocercospora fijiensis and Pseudocercospora eumusae and increased virulence on the banana host.</title>
        <authorList>
            <person name="Chang T.-C."/>
            <person name="Salvucci A."/>
            <person name="Crous P.W."/>
            <person name="Stergiopoulos I."/>
        </authorList>
    </citation>
    <scope>NUCLEOTIDE SEQUENCE [LARGE SCALE GENOMIC DNA]</scope>
    <source>
        <strain evidence="2 3">CBS 116634</strain>
    </source>
</reference>
<comment type="caution">
    <text evidence="2">The sequence shown here is derived from an EMBL/GenBank/DDBJ whole genome shotgun (WGS) entry which is preliminary data.</text>
</comment>
<dbReference type="AlphaFoldDB" id="A0A139IDI4"/>
<sequence>MADEEQPPLPAPTQQLPQKLPRPESTIAQNFAAELDSMFALSSHPAVDHLSQKVEEKKQTVTSGEQTLQQLEAKLRETEERLARVSRGNSPARQGLSTNDRQAAAAAAAADGPPKPSPLAGQLSRPPTAPQNDDRPTNGGSEYVMVDRHDGQQNAQRGYG</sequence>
<dbReference type="Proteomes" id="UP000073492">
    <property type="component" value="Unassembled WGS sequence"/>
</dbReference>
<feature type="region of interest" description="Disordered" evidence="1">
    <location>
        <begin position="80"/>
        <end position="160"/>
    </location>
</feature>
<accession>A0A139IDI4</accession>
<organism evidence="2 3">
    <name type="scientific">Pseudocercospora musae</name>
    <dbReference type="NCBI Taxonomy" id="113226"/>
    <lineage>
        <taxon>Eukaryota</taxon>
        <taxon>Fungi</taxon>
        <taxon>Dikarya</taxon>
        <taxon>Ascomycota</taxon>
        <taxon>Pezizomycotina</taxon>
        <taxon>Dothideomycetes</taxon>
        <taxon>Dothideomycetidae</taxon>
        <taxon>Mycosphaerellales</taxon>
        <taxon>Mycosphaerellaceae</taxon>
        <taxon>Pseudocercospora</taxon>
    </lineage>
</organism>
<proteinExistence type="predicted"/>
<dbReference type="EMBL" id="LFZO01000139">
    <property type="protein sequence ID" value="KXT12797.1"/>
    <property type="molecule type" value="Genomic_DNA"/>
</dbReference>
<dbReference type="EMBL" id="LFZO01000139">
    <property type="protein sequence ID" value="KXT12798.1"/>
    <property type="molecule type" value="Genomic_DNA"/>
</dbReference>
<dbReference type="OrthoDB" id="6361347at2759"/>
<keyword evidence="3" id="KW-1185">Reference proteome</keyword>
<feature type="compositionally biased region" description="Polar residues" evidence="1">
    <location>
        <begin position="87"/>
        <end position="101"/>
    </location>
</feature>
<protein>
    <submittedName>
        <fullName evidence="2">Uncharacterized protein</fullName>
    </submittedName>
</protein>
<gene>
    <name evidence="2" type="ORF">AC579_1824</name>
</gene>
<name>A0A139IDI4_9PEZI</name>
<feature type="region of interest" description="Disordered" evidence="1">
    <location>
        <begin position="1"/>
        <end position="24"/>
    </location>
</feature>
<evidence type="ECO:0000256" key="1">
    <source>
        <dbReference type="SAM" id="MobiDB-lite"/>
    </source>
</evidence>